<dbReference type="GO" id="GO:0003697">
    <property type="term" value="F:single-stranded DNA binding"/>
    <property type="evidence" value="ECO:0007669"/>
    <property type="project" value="InterPro"/>
</dbReference>
<evidence type="ECO:0000256" key="8">
    <source>
        <dbReference type="RuleBase" id="RU364100"/>
    </source>
</evidence>
<dbReference type="Gene3D" id="3.90.1680.10">
    <property type="entry name" value="SOS response associated peptidase-like"/>
    <property type="match status" value="1"/>
</dbReference>
<dbReference type="AlphaFoldDB" id="A0A6H2DRZ9"/>
<evidence type="ECO:0000256" key="7">
    <source>
        <dbReference type="ARBA" id="ARBA00023239"/>
    </source>
</evidence>
<gene>
    <name evidence="9" type="ORF">HF685_15150</name>
</gene>
<keyword evidence="4 8" id="KW-0378">Hydrolase</keyword>
<dbReference type="PANTHER" id="PTHR13604:SF0">
    <property type="entry name" value="ABASIC SITE PROCESSING PROTEIN HMCES"/>
    <property type="match status" value="1"/>
</dbReference>
<keyword evidence="10" id="KW-1185">Reference proteome</keyword>
<evidence type="ECO:0000256" key="4">
    <source>
        <dbReference type="ARBA" id="ARBA00022801"/>
    </source>
</evidence>
<keyword evidence="6" id="KW-0238">DNA-binding</keyword>
<evidence type="ECO:0000313" key="9">
    <source>
        <dbReference type="EMBL" id="QJB70436.1"/>
    </source>
</evidence>
<name>A0A6H2DRZ9_9SPHN</name>
<accession>A0A6H2DRZ9</accession>
<evidence type="ECO:0000256" key="6">
    <source>
        <dbReference type="ARBA" id="ARBA00023125"/>
    </source>
</evidence>
<proteinExistence type="inferred from homology"/>
<dbReference type="InterPro" id="IPR036590">
    <property type="entry name" value="SRAP-like"/>
</dbReference>
<dbReference type="GO" id="GO:0016829">
    <property type="term" value="F:lyase activity"/>
    <property type="evidence" value="ECO:0007669"/>
    <property type="project" value="UniProtKB-KW"/>
</dbReference>
<dbReference type="InterPro" id="IPR003738">
    <property type="entry name" value="SRAP"/>
</dbReference>
<evidence type="ECO:0000256" key="2">
    <source>
        <dbReference type="ARBA" id="ARBA00022670"/>
    </source>
</evidence>
<keyword evidence="5" id="KW-0190">Covalent protein-DNA linkage</keyword>
<dbReference type="Pfam" id="PF02586">
    <property type="entry name" value="SRAP"/>
    <property type="match status" value="1"/>
</dbReference>
<evidence type="ECO:0000256" key="3">
    <source>
        <dbReference type="ARBA" id="ARBA00022763"/>
    </source>
</evidence>
<evidence type="ECO:0000256" key="5">
    <source>
        <dbReference type="ARBA" id="ARBA00023124"/>
    </source>
</evidence>
<sequence length="220" mass="24634">MCGRKYATEELNWAEYRDALNILQAPPATNIEPNYNIAPTHYVPVCVSELGKRRLELLQWGLVLTWAKETKLGYSMFNARAETLGEKPSFRNLLKSRRCVAPVSGFYEWKLQGSEKQAHKIELANGRIMMMAGLWAQNGDLGISSYTVVTTSSSDSFSAIHHRMPVILDQGEAIDTWMEADWRTAEKLLNPFAGSLSVLPGSNEVGNVRNNYPELLNAVV</sequence>
<dbReference type="KEGG" id="phao:HF685_15150"/>
<dbReference type="EC" id="3.4.-.-" evidence="8"/>
<protein>
    <recommendedName>
        <fullName evidence="8">Abasic site processing protein</fullName>
        <ecNumber evidence="8">3.4.-.-</ecNumber>
    </recommendedName>
</protein>
<keyword evidence="2 8" id="KW-0645">Protease</keyword>
<dbReference type="GO" id="GO:0008233">
    <property type="term" value="F:peptidase activity"/>
    <property type="evidence" value="ECO:0007669"/>
    <property type="project" value="UniProtKB-KW"/>
</dbReference>
<evidence type="ECO:0000313" key="10">
    <source>
        <dbReference type="Proteomes" id="UP000501600"/>
    </source>
</evidence>
<comment type="similarity">
    <text evidence="1 8">Belongs to the SOS response-associated peptidase family.</text>
</comment>
<dbReference type="PANTHER" id="PTHR13604">
    <property type="entry name" value="DC12-RELATED"/>
    <property type="match status" value="1"/>
</dbReference>
<keyword evidence="3" id="KW-0227">DNA damage</keyword>
<dbReference type="GO" id="GO:0106300">
    <property type="term" value="P:protein-DNA covalent cross-linking repair"/>
    <property type="evidence" value="ECO:0007669"/>
    <property type="project" value="InterPro"/>
</dbReference>
<dbReference type="Proteomes" id="UP000501600">
    <property type="component" value="Chromosome"/>
</dbReference>
<evidence type="ECO:0000256" key="1">
    <source>
        <dbReference type="ARBA" id="ARBA00008136"/>
    </source>
</evidence>
<dbReference type="EMBL" id="CP051217">
    <property type="protein sequence ID" value="QJB70436.1"/>
    <property type="molecule type" value="Genomic_DNA"/>
</dbReference>
<dbReference type="GO" id="GO:0006508">
    <property type="term" value="P:proteolysis"/>
    <property type="evidence" value="ECO:0007669"/>
    <property type="project" value="UniProtKB-KW"/>
</dbReference>
<keyword evidence="7" id="KW-0456">Lyase</keyword>
<organism evidence="9 10">
    <name type="scientific">Parasphingorhabdus halotolerans</name>
    <dbReference type="NCBI Taxonomy" id="2725558"/>
    <lineage>
        <taxon>Bacteria</taxon>
        <taxon>Pseudomonadati</taxon>
        <taxon>Pseudomonadota</taxon>
        <taxon>Alphaproteobacteria</taxon>
        <taxon>Sphingomonadales</taxon>
        <taxon>Sphingomonadaceae</taxon>
        <taxon>Parasphingorhabdus</taxon>
    </lineage>
</organism>
<reference evidence="9 10" key="1">
    <citation type="submission" date="2020-04" db="EMBL/GenBank/DDBJ databases">
        <title>Genome sequence for Sphingorhabdus sp. strain M1.</title>
        <authorList>
            <person name="Park S.-J."/>
        </authorList>
    </citation>
    <scope>NUCLEOTIDE SEQUENCE [LARGE SCALE GENOMIC DNA]</scope>
    <source>
        <strain evidence="9 10">JK6</strain>
    </source>
</reference>
<dbReference type="SUPFAM" id="SSF143081">
    <property type="entry name" value="BB1717-like"/>
    <property type="match status" value="1"/>
</dbReference>
<dbReference type="RefSeq" id="WP_168820760.1">
    <property type="nucleotide sequence ID" value="NZ_CP051217.1"/>
</dbReference>